<dbReference type="InterPro" id="IPR025878">
    <property type="entry name" value="Acyl-CoA_dh-like_C_dom"/>
</dbReference>
<dbReference type="Gene3D" id="2.40.110.10">
    <property type="entry name" value="Butyryl-CoA Dehydrogenase, subunit A, domain 2"/>
    <property type="match status" value="1"/>
</dbReference>
<dbReference type="InterPro" id="IPR009075">
    <property type="entry name" value="AcylCo_DH/oxidase_C"/>
</dbReference>
<name>A0A485LY36_9ZZZZ</name>
<evidence type="ECO:0000259" key="8">
    <source>
        <dbReference type="Pfam" id="PF02771"/>
    </source>
</evidence>
<sequence length="620" mass="68722">MGKYLIDERDLRFTLFEFLELEKMSAYTRYEYFDRGVYEDTIRLAQRIATDQLFPANTAGHRQGCTFDPDTRSVKVPPGYREAARALLDAGFLSISDDPAIGGTGMPLDVQTCCWEVFCGAGGALMLFLMLGHGAALMIQHFGSPEQKALYVPRLLSGQWGGTMCLTESEAGSDVGALKTKAVPQADGTYRITGRKCFITNGEQDITEQIIYPVLARIEGDPPGTKGISLFIVPKYLIRDDGSLGERNDVYCTGIEKKMGAHGSATCSMSFGENERCIGYLLGERGRGMNIMFHMLNETRLEVGIMALGGSSAAYHQAVDYARTRLQGSHVTRMFEPDAPKVPIIEHPDVQRMLLWMKSWVEGGRMLSYYASRQIDLQRLMEGEEAREAKALADFLIPVVKAGNSDMAWRITAEAIQVHGGYGYCSEYPVEQLAVDCKALSIVEGTNGIQSLDLIIRKILMDPGQYKYHVVKERIRRSVESAAGIVGENYRNSLLDAIDCLDEAVGFMKSLMDSGRLTNLLMNVDPLRRAVYDVLIAWMHLWCLTLAKPKLEAITGRAAGKDQASFIESDSEAVFYHGKVCSSEFWLATEFPKYFGKIDAILQGGKLDVGDVRAVFPVFS</sequence>
<comment type="similarity">
    <text evidence="2">Belongs to the acyl-CoA dehydrogenase family.</text>
</comment>
<keyword evidence="5 10" id="KW-0560">Oxidoreductase</keyword>
<dbReference type="EC" id="1.3.99.-" evidence="10"/>
<feature type="domain" description="Acyl-CoA oxidase/dehydrogenase middle" evidence="7">
    <location>
        <begin position="164"/>
        <end position="271"/>
    </location>
</feature>
<dbReference type="Pfam" id="PF02771">
    <property type="entry name" value="Acyl-CoA_dh_N"/>
    <property type="match status" value="1"/>
</dbReference>
<feature type="domain" description="Acyl-CoA dehydrogenase/oxidase N-terminal" evidence="8">
    <location>
        <begin position="81"/>
        <end position="159"/>
    </location>
</feature>
<dbReference type="InterPro" id="IPR006089">
    <property type="entry name" value="Acyl-CoA_DH_CS"/>
</dbReference>
<dbReference type="InterPro" id="IPR037069">
    <property type="entry name" value="AcylCoA_DH/ox_N_sf"/>
</dbReference>
<organism evidence="10">
    <name type="scientific">anaerobic digester metagenome</name>
    <dbReference type="NCBI Taxonomy" id="1263854"/>
    <lineage>
        <taxon>unclassified sequences</taxon>
        <taxon>metagenomes</taxon>
        <taxon>ecological metagenomes</taxon>
    </lineage>
</organism>
<evidence type="ECO:0000256" key="2">
    <source>
        <dbReference type="ARBA" id="ARBA00009347"/>
    </source>
</evidence>
<evidence type="ECO:0000256" key="5">
    <source>
        <dbReference type="ARBA" id="ARBA00023002"/>
    </source>
</evidence>
<dbReference type="InterPro" id="IPR013786">
    <property type="entry name" value="AcylCoA_DH/ox_N"/>
</dbReference>
<gene>
    <name evidence="10" type="primary">mmgC</name>
    <name evidence="10" type="ORF">SCFA_210009</name>
</gene>
<feature type="domain" description="Acyl-CoA dehydrogenase/oxidase C-terminal" evidence="6">
    <location>
        <begin position="286"/>
        <end position="452"/>
    </location>
</feature>
<evidence type="ECO:0000259" key="6">
    <source>
        <dbReference type="Pfam" id="PF00441"/>
    </source>
</evidence>
<evidence type="ECO:0000259" key="7">
    <source>
        <dbReference type="Pfam" id="PF02770"/>
    </source>
</evidence>
<keyword evidence="3" id="KW-0285">Flavoprotein</keyword>
<proteinExistence type="inferred from homology"/>
<dbReference type="Gene3D" id="1.20.140.10">
    <property type="entry name" value="Butyryl-CoA Dehydrogenase, subunit A, domain 3"/>
    <property type="match status" value="1"/>
</dbReference>
<evidence type="ECO:0000313" key="10">
    <source>
        <dbReference type="EMBL" id="VFU13723.1"/>
    </source>
</evidence>
<dbReference type="Gene3D" id="1.10.540.10">
    <property type="entry name" value="Acyl-CoA dehydrogenase/oxidase, N-terminal domain"/>
    <property type="match status" value="1"/>
</dbReference>
<evidence type="ECO:0000256" key="1">
    <source>
        <dbReference type="ARBA" id="ARBA00001974"/>
    </source>
</evidence>
<dbReference type="FunFam" id="2.40.110.10:FF:000031">
    <property type="entry name" value="Acyl-CoA dehydrogenase, putative"/>
    <property type="match status" value="1"/>
</dbReference>
<dbReference type="PANTHER" id="PTHR42803">
    <property type="entry name" value="ACYL-COA DEHYDROGENASE"/>
    <property type="match status" value="1"/>
</dbReference>
<evidence type="ECO:0000259" key="9">
    <source>
        <dbReference type="Pfam" id="PF12806"/>
    </source>
</evidence>
<feature type="domain" description="Acetyl-CoA dehydrogenase-like C-terminal" evidence="9">
    <location>
        <begin position="487"/>
        <end position="605"/>
    </location>
</feature>
<dbReference type="AlphaFoldDB" id="A0A485LY36"/>
<evidence type="ECO:0000256" key="3">
    <source>
        <dbReference type="ARBA" id="ARBA00022630"/>
    </source>
</evidence>
<dbReference type="InterPro" id="IPR006091">
    <property type="entry name" value="Acyl-CoA_Oxase/DH_mid-dom"/>
</dbReference>
<dbReference type="InterPro" id="IPR036250">
    <property type="entry name" value="AcylCo_DH-like_C"/>
</dbReference>
<dbReference type="Pfam" id="PF00441">
    <property type="entry name" value="Acyl-CoA_dh_1"/>
    <property type="match status" value="1"/>
</dbReference>
<dbReference type="SUPFAM" id="SSF47203">
    <property type="entry name" value="Acyl-CoA dehydrogenase C-terminal domain-like"/>
    <property type="match status" value="1"/>
</dbReference>
<dbReference type="SUPFAM" id="SSF56645">
    <property type="entry name" value="Acyl-CoA dehydrogenase NM domain-like"/>
    <property type="match status" value="1"/>
</dbReference>
<dbReference type="EMBL" id="CAADRM010000083">
    <property type="protein sequence ID" value="VFU13723.1"/>
    <property type="molecule type" value="Genomic_DNA"/>
</dbReference>
<comment type="cofactor">
    <cofactor evidence="1">
        <name>FAD</name>
        <dbReference type="ChEBI" id="CHEBI:57692"/>
    </cofactor>
</comment>
<evidence type="ECO:0000256" key="4">
    <source>
        <dbReference type="ARBA" id="ARBA00022827"/>
    </source>
</evidence>
<dbReference type="GO" id="GO:0005886">
    <property type="term" value="C:plasma membrane"/>
    <property type="evidence" value="ECO:0007669"/>
    <property type="project" value="TreeGrafter"/>
</dbReference>
<dbReference type="InterPro" id="IPR052166">
    <property type="entry name" value="Diverse_Acyl-CoA_DH"/>
</dbReference>
<dbReference type="PROSITE" id="PS00072">
    <property type="entry name" value="ACYL_COA_DH_1"/>
    <property type="match status" value="1"/>
</dbReference>
<dbReference type="InterPro" id="IPR009100">
    <property type="entry name" value="AcylCoA_DH/oxidase_NM_dom_sf"/>
</dbReference>
<dbReference type="PANTHER" id="PTHR42803:SF1">
    <property type="entry name" value="BROAD-SPECIFICITY LINEAR ACYL-COA DEHYDROGENASE FADE5"/>
    <property type="match status" value="1"/>
</dbReference>
<dbReference type="InterPro" id="IPR046373">
    <property type="entry name" value="Acyl-CoA_Oxase/DH_mid-dom_sf"/>
</dbReference>
<accession>A0A485LY36</accession>
<dbReference type="GO" id="GO:0050660">
    <property type="term" value="F:flavin adenine dinucleotide binding"/>
    <property type="evidence" value="ECO:0007669"/>
    <property type="project" value="InterPro"/>
</dbReference>
<protein>
    <submittedName>
        <fullName evidence="10">Acyl-CoA dehydrogenase</fullName>
        <ecNumber evidence="10">1.3.99.-</ecNumber>
    </submittedName>
</protein>
<dbReference type="Pfam" id="PF02770">
    <property type="entry name" value="Acyl-CoA_dh_M"/>
    <property type="match status" value="1"/>
</dbReference>
<reference evidence="10" key="1">
    <citation type="submission" date="2019-03" db="EMBL/GenBank/DDBJ databases">
        <authorList>
            <person name="Hao L."/>
        </authorList>
    </citation>
    <scope>NUCLEOTIDE SEQUENCE</scope>
</reference>
<keyword evidence="4" id="KW-0274">FAD</keyword>
<dbReference type="Pfam" id="PF12806">
    <property type="entry name" value="Acyl-CoA_dh_C"/>
    <property type="match status" value="1"/>
</dbReference>
<dbReference type="GO" id="GO:0003995">
    <property type="term" value="F:acyl-CoA dehydrogenase activity"/>
    <property type="evidence" value="ECO:0007669"/>
    <property type="project" value="InterPro"/>
</dbReference>